<gene>
    <name evidence="2" type="ORF">M8C21_003456</name>
</gene>
<dbReference type="EMBL" id="JAMZMK010000562">
    <property type="protein sequence ID" value="KAI7756138.1"/>
    <property type="molecule type" value="Genomic_DNA"/>
</dbReference>
<dbReference type="InterPro" id="IPR002083">
    <property type="entry name" value="MATH/TRAF_dom"/>
</dbReference>
<sequence length="304" mass="35539">MFVSKRKHEPAHYMLKIESFSLLIEAKTPKIESDVFEANGHKWRLDLYPNGIDEENEKSHISLYVVICDTESWPKGWEVYVDVCFFVYDHIHHNYVTFQDFNWRRTRFHEKKTTCGFDKLISIESFMESQNGYLFNDSCVFGAEVITVPEFTQVDRCLSMIKPLATVNTHTWTINKFSAVTDSVLYSEVFKVGNVKWKLELFPKGENIVNGTHLSIYLGVHDYASFTDGWKVYAKYKFRVKSQGTENDIEEECVDWFDNSAVNWGILEFILLSELIDSEKGYLLNDNLIVEVEFSVMGMLRRFV</sequence>
<dbReference type="InterPro" id="IPR008974">
    <property type="entry name" value="TRAF-like"/>
</dbReference>
<protein>
    <recommendedName>
        <fullName evidence="1">MATH domain-containing protein</fullName>
    </recommendedName>
</protein>
<dbReference type="Proteomes" id="UP001206925">
    <property type="component" value="Unassembled WGS sequence"/>
</dbReference>
<dbReference type="AlphaFoldDB" id="A0AAD5D938"/>
<dbReference type="SUPFAM" id="SSF49599">
    <property type="entry name" value="TRAF domain-like"/>
    <property type="match status" value="2"/>
</dbReference>
<accession>A0AAD5D938</accession>
<organism evidence="2 3">
    <name type="scientific">Ambrosia artemisiifolia</name>
    <name type="common">Common ragweed</name>
    <dbReference type="NCBI Taxonomy" id="4212"/>
    <lineage>
        <taxon>Eukaryota</taxon>
        <taxon>Viridiplantae</taxon>
        <taxon>Streptophyta</taxon>
        <taxon>Embryophyta</taxon>
        <taxon>Tracheophyta</taxon>
        <taxon>Spermatophyta</taxon>
        <taxon>Magnoliopsida</taxon>
        <taxon>eudicotyledons</taxon>
        <taxon>Gunneridae</taxon>
        <taxon>Pentapetalae</taxon>
        <taxon>asterids</taxon>
        <taxon>campanulids</taxon>
        <taxon>Asterales</taxon>
        <taxon>Asteraceae</taxon>
        <taxon>Asteroideae</taxon>
        <taxon>Heliantheae alliance</taxon>
        <taxon>Heliantheae</taxon>
        <taxon>Ambrosia</taxon>
    </lineage>
</organism>
<evidence type="ECO:0000259" key="1">
    <source>
        <dbReference type="PROSITE" id="PS50144"/>
    </source>
</evidence>
<dbReference type="PANTHER" id="PTHR46162">
    <property type="entry name" value="TRAF-LIKE FAMILY PROTEIN"/>
    <property type="match status" value="1"/>
</dbReference>
<proteinExistence type="predicted"/>
<dbReference type="PROSITE" id="PS50144">
    <property type="entry name" value="MATH"/>
    <property type="match status" value="2"/>
</dbReference>
<comment type="caution">
    <text evidence="2">The sequence shown here is derived from an EMBL/GenBank/DDBJ whole genome shotgun (WGS) entry which is preliminary data.</text>
</comment>
<evidence type="ECO:0000313" key="2">
    <source>
        <dbReference type="EMBL" id="KAI7756138.1"/>
    </source>
</evidence>
<name>A0AAD5D938_AMBAR</name>
<dbReference type="CDD" id="cd00121">
    <property type="entry name" value="MATH"/>
    <property type="match status" value="2"/>
</dbReference>
<feature type="domain" description="MATH" evidence="1">
    <location>
        <begin position="10"/>
        <end position="145"/>
    </location>
</feature>
<feature type="domain" description="MATH" evidence="1">
    <location>
        <begin position="167"/>
        <end position="294"/>
    </location>
</feature>
<keyword evidence="3" id="KW-1185">Reference proteome</keyword>
<evidence type="ECO:0000313" key="3">
    <source>
        <dbReference type="Proteomes" id="UP001206925"/>
    </source>
</evidence>
<dbReference type="Pfam" id="PF22486">
    <property type="entry name" value="MATH_2"/>
    <property type="match status" value="2"/>
</dbReference>
<dbReference type="SMART" id="SM00061">
    <property type="entry name" value="MATH"/>
    <property type="match status" value="2"/>
</dbReference>
<dbReference type="PANTHER" id="PTHR46162:SF40">
    <property type="entry name" value="TRAF-LIKE FAMILY PROTEIN"/>
    <property type="match status" value="1"/>
</dbReference>
<reference evidence="2" key="1">
    <citation type="submission" date="2022-06" db="EMBL/GenBank/DDBJ databases">
        <title>Uncovering the hologenomic basis of an extraordinary plant invasion.</title>
        <authorList>
            <person name="Bieker V.C."/>
            <person name="Martin M.D."/>
            <person name="Gilbert T."/>
            <person name="Hodgins K."/>
            <person name="Battlay P."/>
            <person name="Petersen B."/>
            <person name="Wilson J."/>
        </authorList>
    </citation>
    <scope>NUCLEOTIDE SEQUENCE</scope>
    <source>
        <strain evidence="2">AA19_3_7</strain>
        <tissue evidence="2">Leaf</tissue>
    </source>
</reference>
<dbReference type="Gene3D" id="2.60.210.10">
    <property type="entry name" value="Apoptosis, Tumor Necrosis Factor Receptor Associated Protein 2, Chain A"/>
    <property type="match status" value="2"/>
</dbReference>